<dbReference type="EMBL" id="JAINUF010000021">
    <property type="protein sequence ID" value="KAJ8335236.1"/>
    <property type="molecule type" value="Genomic_DNA"/>
</dbReference>
<evidence type="ECO:0000313" key="1">
    <source>
        <dbReference type="EMBL" id="KAJ8335236.1"/>
    </source>
</evidence>
<proteinExistence type="predicted"/>
<keyword evidence="2" id="KW-1185">Reference proteome</keyword>
<evidence type="ECO:0000313" key="2">
    <source>
        <dbReference type="Proteomes" id="UP001152622"/>
    </source>
</evidence>
<gene>
    <name evidence="1" type="ORF">SKAU_G00408750</name>
</gene>
<dbReference type="AlphaFoldDB" id="A0A9Q1ID46"/>
<accession>A0A9Q1ID46</accession>
<organism evidence="1 2">
    <name type="scientific">Synaphobranchus kaupii</name>
    <name type="common">Kaup's arrowtooth eel</name>
    <dbReference type="NCBI Taxonomy" id="118154"/>
    <lineage>
        <taxon>Eukaryota</taxon>
        <taxon>Metazoa</taxon>
        <taxon>Chordata</taxon>
        <taxon>Craniata</taxon>
        <taxon>Vertebrata</taxon>
        <taxon>Euteleostomi</taxon>
        <taxon>Actinopterygii</taxon>
        <taxon>Neopterygii</taxon>
        <taxon>Teleostei</taxon>
        <taxon>Anguilliformes</taxon>
        <taxon>Synaphobranchidae</taxon>
        <taxon>Synaphobranchus</taxon>
    </lineage>
</organism>
<comment type="caution">
    <text evidence="1">The sequence shown here is derived from an EMBL/GenBank/DDBJ whole genome shotgun (WGS) entry which is preliminary data.</text>
</comment>
<sequence length="76" mass="8053">MDLPLFSDPSRFLEVSNSLSGGNDAGGGLEFQASRDWIGGVYDPGGSWRRKQGSYGVPEWRGRDISLSEGCSGVGA</sequence>
<reference evidence="1" key="1">
    <citation type="journal article" date="2023" name="Science">
        <title>Genome structures resolve the early diversification of teleost fishes.</title>
        <authorList>
            <person name="Parey E."/>
            <person name="Louis A."/>
            <person name="Montfort J."/>
            <person name="Bouchez O."/>
            <person name="Roques C."/>
            <person name="Iampietro C."/>
            <person name="Lluch J."/>
            <person name="Castinel A."/>
            <person name="Donnadieu C."/>
            <person name="Desvignes T."/>
            <person name="Floi Bucao C."/>
            <person name="Jouanno E."/>
            <person name="Wen M."/>
            <person name="Mejri S."/>
            <person name="Dirks R."/>
            <person name="Jansen H."/>
            <person name="Henkel C."/>
            <person name="Chen W.J."/>
            <person name="Zahm M."/>
            <person name="Cabau C."/>
            <person name="Klopp C."/>
            <person name="Thompson A.W."/>
            <person name="Robinson-Rechavi M."/>
            <person name="Braasch I."/>
            <person name="Lecointre G."/>
            <person name="Bobe J."/>
            <person name="Postlethwait J.H."/>
            <person name="Berthelot C."/>
            <person name="Roest Crollius H."/>
            <person name="Guiguen Y."/>
        </authorList>
    </citation>
    <scope>NUCLEOTIDE SEQUENCE</scope>
    <source>
        <strain evidence="1">WJC10195</strain>
    </source>
</reference>
<dbReference type="Proteomes" id="UP001152622">
    <property type="component" value="Chromosome 21"/>
</dbReference>
<name>A0A9Q1ID46_SYNKA</name>
<protein>
    <submittedName>
        <fullName evidence="1">Uncharacterized protein</fullName>
    </submittedName>
</protein>